<feature type="domain" description="HTH lysR-type" evidence="6">
    <location>
        <begin position="1"/>
        <end position="60"/>
    </location>
</feature>
<dbReference type="Pfam" id="PF03466">
    <property type="entry name" value="LysR_substrate"/>
    <property type="match status" value="1"/>
</dbReference>
<dbReference type="AlphaFoldDB" id="A0A075UVZ8"/>
<dbReference type="PROSITE" id="PS50931">
    <property type="entry name" value="HTH_LYSR"/>
    <property type="match status" value="1"/>
</dbReference>
<dbReference type="PANTHER" id="PTHR30346">
    <property type="entry name" value="TRANSCRIPTIONAL DUAL REGULATOR HCAR-RELATED"/>
    <property type="match status" value="1"/>
</dbReference>
<evidence type="ECO:0000259" key="6">
    <source>
        <dbReference type="PROSITE" id="PS50931"/>
    </source>
</evidence>
<dbReference type="RefSeq" id="WP_148311540.1">
    <property type="nucleotide sequence ID" value="NZ_CP008953.1"/>
</dbReference>
<evidence type="ECO:0000256" key="4">
    <source>
        <dbReference type="ARBA" id="ARBA00023163"/>
    </source>
</evidence>
<dbReference type="STRING" id="208439.AJAP_21675"/>
<evidence type="ECO:0000256" key="5">
    <source>
        <dbReference type="SAM" id="MobiDB-lite"/>
    </source>
</evidence>
<dbReference type="HOGENOM" id="CLU_039613_6_4_11"/>
<dbReference type="Gene3D" id="1.10.10.10">
    <property type="entry name" value="Winged helix-like DNA-binding domain superfamily/Winged helix DNA-binding domain"/>
    <property type="match status" value="1"/>
</dbReference>
<dbReference type="Pfam" id="PF00126">
    <property type="entry name" value="HTH_1"/>
    <property type="match status" value="1"/>
</dbReference>
<reference evidence="7 8" key="1">
    <citation type="journal article" date="2014" name="J. Biotechnol.">
        <title>Complete genome sequence of the actinobacterium Amycolatopsis japonica MG417-CF17(T) (=DSM 44213T) producing (S,S)-N,N'-ethylenediaminedisuccinic acid.</title>
        <authorList>
            <person name="Stegmann E."/>
            <person name="Albersmeier A."/>
            <person name="Spohn M."/>
            <person name="Gert H."/>
            <person name="Weber T."/>
            <person name="Wohlleben W."/>
            <person name="Kalinowski J."/>
            <person name="Ruckert C."/>
        </authorList>
    </citation>
    <scope>NUCLEOTIDE SEQUENCE [LARGE SCALE GENOMIC DNA]</scope>
    <source>
        <strain evidence="8">MG417-CF17 (DSM 44213)</strain>
    </source>
</reference>
<dbReference type="InterPro" id="IPR036388">
    <property type="entry name" value="WH-like_DNA-bd_sf"/>
</dbReference>
<evidence type="ECO:0000313" key="7">
    <source>
        <dbReference type="EMBL" id="AIG77193.1"/>
    </source>
</evidence>
<dbReference type="InterPro" id="IPR000847">
    <property type="entry name" value="LysR_HTH_N"/>
</dbReference>
<evidence type="ECO:0000256" key="3">
    <source>
        <dbReference type="ARBA" id="ARBA00023125"/>
    </source>
</evidence>
<proteinExistence type="inferred from homology"/>
<feature type="region of interest" description="Disordered" evidence="5">
    <location>
        <begin position="326"/>
        <end position="368"/>
    </location>
</feature>
<organism evidence="7 8">
    <name type="scientific">Amycolatopsis japonica</name>
    <dbReference type="NCBI Taxonomy" id="208439"/>
    <lineage>
        <taxon>Bacteria</taxon>
        <taxon>Bacillati</taxon>
        <taxon>Actinomycetota</taxon>
        <taxon>Actinomycetes</taxon>
        <taxon>Pseudonocardiales</taxon>
        <taxon>Pseudonocardiaceae</taxon>
        <taxon>Amycolatopsis</taxon>
        <taxon>Amycolatopsis japonica group</taxon>
    </lineage>
</organism>
<keyword evidence="8" id="KW-1185">Reference proteome</keyword>
<dbReference type="GO" id="GO:0003700">
    <property type="term" value="F:DNA-binding transcription factor activity"/>
    <property type="evidence" value="ECO:0007669"/>
    <property type="project" value="InterPro"/>
</dbReference>
<gene>
    <name evidence="7" type="ORF">AJAP_21675</name>
</gene>
<dbReference type="InterPro" id="IPR036390">
    <property type="entry name" value="WH_DNA-bd_sf"/>
</dbReference>
<dbReference type="InterPro" id="IPR005119">
    <property type="entry name" value="LysR_subst-bd"/>
</dbReference>
<dbReference type="GO" id="GO:0003677">
    <property type="term" value="F:DNA binding"/>
    <property type="evidence" value="ECO:0007669"/>
    <property type="project" value="UniProtKB-KW"/>
</dbReference>
<evidence type="ECO:0000256" key="2">
    <source>
        <dbReference type="ARBA" id="ARBA00023015"/>
    </source>
</evidence>
<dbReference type="EMBL" id="CP008953">
    <property type="protein sequence ID" value="AIG77193.1"/>
    <property type="molecule type" value="Genomic_DNA"/>
</dbReference>
<feature type="compositionally biased region" description="Polar residues" evidence="5">
    <location>
        <begin position="358"/>
        <end position="368"/>
    </location>
</feature>
<keyword evidence="2" id="KW-0805">Transcription regulation</keyword>
<accession>A0A075UVZ8</accession>
<protein>
    <recommendedName>
        <fullName evidence="6">HTH lysR-type domain-containing protein</fullName>
    </recommendedName>
</protein>
<dbReference type="SUPFAM" id="SSF53850">
    <property type="entry name" value="Periplasmic binding protein-like II"/>
    <property type="match status" value="1"/>
</dbReference>
<comment type="similarity">
    <text evidence="1">Belongs to the LysR transcriptional regulatory family.</text>
</comment>
<dbReference type="Proteomes" id="UP000028492">
    <property type="component" value="Chromosome"/>
</dbReference>
<keyword evidence="4" id="KW-0804">Transcription</keyword>
<evidence type="ECO:0000313" key="8">
    <source>
        <dbReference type="Proteomes" id="UP000028492"/>
    </source>
</evidence>
<keyword evidence="3" id="KW-0238">DNA-binding</keyword>
<dbReference type="Gene3D" id="3.40.190.290">
    <property type="match status" value="1"/>
</dbReference>
<dbReference type="KEGG" id="aja:AJAP_21675"/>
<name>A0A075UVZ8_9PSEU</name>
<evidence type="ECO:0000256" key="1">
    <source>
        <dbReference type="ARBA" id="ARBA00009437"/>
    </source>
</evidence>
<sequence>MELGFRQMRVVRAIAETGTLSAAAAALGLTQPTVTDSLRRAERVAGGPLFHRDRRGARITPLGELVLAHARTVLDELDRLESALDGNRYGTLPDPVRICGIPGQLVGNLAVAVPRVLSTGAEVRGALSVTAALDLLADHRLELLVVVDFPGHVHDPPPEVARATVAVEPLFVAVAEHHPLAGSAEIALGELAGERWLSVADTADLSDTEFTGYLGDVCRAAGFTPEIRTLPPSVCAQLCELGEAVLPMVPAARRRSGIEVVPLRGNPLRMTTRLYWNERGPLVGDAVRALWEELVRAQRTVMEAPERYRTWLADNPQWTTTVDSFEEARSGAEPAGIGRRPLGKAVPDRGQLGDRVHQSTSDSLDVDR</sequence>
<dbReference type="eggNOG" id="COG0583">
    <property type="taxonomic scope" value="Bacteria"/>
</dbReference>
<dbReference type="SUPFAM" id="SSF46785">
    <property type="entry name" value="Winged helix' DNA-binding domain"/>
    <property type="match status" value="1"/>
</dbReference>
<dbReference type="PANTHER" id="PTHR30346:SF30">
    <property type="entry name" value="SMALL NEUTRAL PROTEASE REGULATORY PROTEIN"/>
    <property type="match status" value="1"/>
</dbReference>
<dbReference type="GO" id="GO:0032993">
    <property type="term" value="C:protein-DNA complex"/>
    <property type="evidence" value="ECO:0007669"/>
    <property type="project" value="TreeGrafter"/>
</dbReference>